<organism evidence="2 3">
    <name type="scientific">Polychaeton citri CBS 116435</name>
    <dbReference type="NCBI Taxonomy" id="1314669"/>
    <lineage>
        <taxon>Eukaryota</taxon>
        <taxon>Fungi</taxon>
        <taxon>Dikarya</taxon>
        <taxon>Ascomycota</taxon>
        <taxon>Pezizomycotina</taxon>
        <taxon>Dothideomycetes</taxon>
        <taxon>Dothideomycetidae</taxon>
        <taxon>Capnodiales</taxon>
        <taxon>Capnodiaceae</taxon>
        <taxon>Polychaeton</taxon>
    </lineage>
</organism>
<proteinExistence type="predicted"/>
<comment type="caution">
    <text evidence="2">The sequence shown here is derived from an EMBL/GenBank/DDBJ whole genome shotgun (WGS) entry which is preliminary data.</text>
</comment>
<sequence length="100" mass="10733">MITHPTSCMPQSVFRPSATISFQLLFSLLVILSLKSFVRTTIAPSAWLYFAGSISDGASGNASNLKLKSRRIKAVESLANMVPARAPLILSVPLATVLRS</sequence>
<reference evidence="2" key="1">
    <citation type="journal article" date="2020" name="Stud. Mycol.">
        <title>101 Dothideomycetes genomes: a test case for predicting lifestyles and emergence of pathogens.</title>
        <authorList>
            <person name="Haridas S."/>
            <person name="Albert R."/>
            <person name="Binder M."/>
            <person name="Bloem J."/>
            <person name="Labutti K."/>
            <person name="Salamov A."/>
            <person name="Andreopoulos B."/>
            <person name="Baker S."/>
            <person name="Barry K."/>
            <person name="Bills G."/>
            <person name="Bluhm B."/>
            <person name="Cannon C."/>
            <person name="Castanera R."/>
            <person name="Culley D."/>
            <person name="Daum C."/>
            <person name="Ezra D."/>
            <person name="Gonzalez J."/>
            <person name="Henrissat B."/>
            <person name="Kuo A."/>
            <person name="Liang C."/>
            <person name="Lipzen A."/>
            <person name="Lutzoni F."/>
            <person name="Magnuson J."/>
            <person name="Mondo S."/>
            <person name="Nolan M."/>
            <person name="Ohm R."/>
            <person name="Pangilinan J."/>
            <person name="Park H.-J."/>
            <person name="Ramirez L."/>
            <person name="Alfaro M."/>
            <person name="Sun H."/>
            <person name="Tritt A."/>
            <person name="Yoshinaga Y."/>
            <person name="Zwiers L.-H."/>
            <person name="Turgeon B."/>
            <person name="Goodwin S."/>
            <person name="Spatafora J."/>
            <person name="Crous P."/>
            <person name="Grigoriev I."/>
        </authorList>
    </citation>
    <scope>NUCLEOTIDE SEQUENCE</scope>
    <source>
        <strain evidence="2">CBS 116435</strain>
    </source>
</reference>
<evidence type="ECO:0000313" key="2">
    <source>
        <dbReference type="EMBL" id="KAF2720021.1"/>
    </source>
</evidence>
<dbReference type="AlphaFoldDB" id="A0A9P4Q7T3"/>
<dbReference type="EMBL" id="MU003804">
    <property type="protein sequence ID" value="KAF2720021.1"/>
    <property type="molecule type" value="Genomic_DNA"/>
</dbReference>
<keyword evidence="1" id="KW-0812">Transmembrane</keyword>
<gene>
    <name evidence="2" type="ORF">K431DRAFT_102566</name>
</gene>
<evidence type="ECO:0000256" key="1">
    <source>
        <dbReference type="SAM" id="Phobius"/>
    </source>
</evidence>
<name>A0A9P4Q7T3_9PEZI</name>
<accession>A0A9P4Q7T3</accession>
<keyword evidence="1" id="KW-0472">Membrane</keyword>
<keyword evidence="1" id="KW-1133">Transmembrane helix</keyword>
<feature type="transmembrane region" description="Helical" evidence="1">
    <location>
        <begin position="20"/>
        <end position="38"/>
    </location>
</feature>
<protein>
    <submittedName>
        <fullName evidence="2">Uncharacterized protein</fullName>
    </submittedName>
</protein>
<dbReference type="Proteomes" id="UP000799441">
    <property type="component" value="Unassembled WGS sequence"/>
</dbReference>
<keyword evidence="3" id="KW-1185">Reference proteome</keyword>
<evidence type="ECO:0000313" key="3">
    <source>
        <dbReference type="Proteomes" id="UP000799441"/>
    </source>
</evidence>